<dbReference type="InterPro" id="IPR041097">
    <property type="entry name" value="PKHD_C"/>
</dbReference>
<feature type="domain" description="Fe2OG dioxygenase" evidence="8">
    <location>
        <begin position="78"/>
        <end position="177"/>
    </location>
</feature>
<sequence>MLIPIKNVLNHNEIQQAQQWLEAGRWQDGKATAGGIAAQVKNNLQLDDQCQQAKQLQQLIVARLNQCPQFIAAALPAKLYPPKFNCYQNGGHYGAHVDGSIMTLPDQSQLRTDVSCTLFLTEPGDYAGGELCIEGQYGLQEVKLSAGDLILYPATSLHQVKPVTEGKRVCAFFWAQSLVKNSEQRSHLYDLDNTIQSLTHQLGANHSDIIALSGLYHNLVRQWTTT</sequence>
<gene>
    <name evidence="9" type="ORF">GCM10025791_10170</name>
</gene>
<evidence type="ECO:0000313" key="10">
    <source>
        <dbReference type="Proteomes" id="UP001409585"/>
    </source>
</evidence>
<dbReference type="GO" id="GO:0006974">
    <property type="term" value="P:DNA damage response"/>
    <property type="evidence" value="ECO:0007669"/>
    <property type="project" value="TreeGrafter"/>
</dbReference>
<feature type="binding site" evidence="7">
    <location>
        <position position="158"/>
    </location>
    <ligand>
        <name>Fe cation</name>
        <dbReference type="ChEBI" id="CHEBI:24875"/>
    </ligand>
</feature>
<comment type="cofactor">
    <cofactor evidence="1 7">
        <name>L-ascorbate</name>
        <dbReference type="ChEBI" id="CHEBI:38290"/>
    </cofactor>
</comment>
<dbReference type="SMART" id="SM00702">
    <property type="entry name" value="P4Hc"/>
    <property type="match status" value="1"/>
</dbReference>
<dbReference type="Pfam" id="PF13640">
    <property type="entry name" value="2OG-FeII_Oxy_3"/>
    <property type="match status" value="1"/>
</dbReference>
<dbReference type="GO" id="GO:0005506">
    <property type="term" value="F:iron ion binding"/>
    <property type="evidence" value="ECO:0007669"/>
    <property type="project" value="UniProtKB-UniRule"/>
</dbReference>
<evidence type="ECO:0000256" key="5">
    <source>
        <dbReference type="ARBA" id="ARBA00023002"/>
    </source>
</evidence>
<feature type="binding site" evidence="7">
    <location>
        <position position="96"/>
    </location>
    <ligand>
        <name>Fe cation</name>
        <dbReference type="ChEBI" id="CHEBI:24875"/>
    </ligand>
</feature>
<dbReference type="PROSITE" id="PS51471">
    <property type="entry name" value="FE2OG_OXY"/>
    <property type="match status" value="1"/>
</dbReference>
<name>A0AAV3TZ43_9ALTE</name>
<dbReference type="GO" id="GO:0016706">
    <property type="term" value="F:2-oxoglutarate-dependent dioxygenase activity"/>
    <property type="evidence" value="ECO:0007669"/>
    <property type="project" value="UniProtKB-UniRule"/>
</dbReference>
<dbReference type="InterPro" id="IPR044862">
    <property type="entry name" value="Pro_4_hyd_alph_FE2OG_OXY"/>
</dbReference>
<keyword evidence="2 7" id="KW-0479">Metal-binding</keyword>
<feature type="binding site" evidence="7">
    <location>
        <position position="168"/>
    </location>
    <ligand>
        <name>2-oxoglutarate</name>
        <dbReference type="ChEBI" id="CHEBI:16810"/>
    </ligand>
</feature>
<organism evidence="9 10">
    <name type="scientific">Halioxenophilus aromaticivorans</name>
    <dbReference type="NCBI Taxonomy" id="1306992"/>
    <lineage>
        <taxon>Bacteria</taxon>
        <taxon>Pseudomonadati</taxon>
        <taxon>Pseudomonadota</taxon>
        <taxon>Gammaproteobacteria</taxon>
        <taxon>Alteromonadales</taxon>
        <taxon>Alteromonadaceae</taxon>
        <taxon>Halioxenophilus</taxon>
    </lineage>
</organism>
<proteinExistence type="inferred from homology"/>
<dbReference type="InterPro" id="IPR006620">
    <property type="entry name" value="Pro_4_hyd_alph"/>
</dbReference>
<accession>A0AAV3TZ43</accession>
<evidence type="ECO:0000259" key="8">
    <source>
        <dbReference type="PROSITE" id="PS51471"/>
    </source>
</evidence>
<keyword evidence="10" id="KW-1185">Reference proteome</keyword>
<dbReference type="RefSeq" id="WP_345418059.1">
    <property type="nucleotide sequence ID" value="NZ_AP031496.1"/>
</dbReference>
<evidence type="ECO:0000256" key="4">
    <source>
        <dbReference type="ARBA" id="ARBA00022964"/>
    </source>
</evidence>
<dbReference type="AlphaFoldDB" id="A0AAV3TZ43"/>
<dbReference type="Gene3D" id="2.60.120.620">
    <property type="entry name" value="q2cbj1_9rhob like domain"/>
    <property type="match status" value="1"/>
</dbReference>
<dbReference type="Pfam" id="PF18331">
    <property type="entry name" value="PKHD_C"/>
    <property type="match status" value="1"/>
</dbReference>
<dbReference type="GO" id="GO:0006879">
    <property type="term" value="P:intracellular iron ion homeostasis"/>
    <property type="evidence" value="ECO:0007669"/>
    <property type="project" value="TreeGrafter"/>
</dbReference>
<comment type="caution">
    <text evidence="9">The sequence shown here is derived from an EMBL/GenBank/DDBJ whole genome shotgun (WGS) entry which is preliminary data.</text>
</comment>
<dbReference type="EMBL" id="BAABLX010000007">
    <property type="protein sequence ID" value="GAA4934963.1"/>
    <property type="molecule type" value="Genomic_DNA"/>
</dbReference>
<keyword evidence="5 7" id="KW-0560">Oxidoreductase</keyword>
<protein>
    <submittedName>
        <fullName evidence="9">Fe2+-dependent dioxygenase</fullName>
    </submittedName>
</protein>
<evidence type="ECO:0000256" key="2">
    <source>
        <dbReference type="ARBA" id="ARBA00022723"/>
    </source>
</evidence>
<dbReference type="HAMAP" id="MF_00657">
    <property type="entry name" value="Hydroxyl_YbiX"/>
    <property type="match status" value="1"/>
</dbReference>
<dbReference type="PANTHER" id="PTHR41536:SF1">
    <property type="entry name" value="PKHD-TYPE HYDROXYLASE YBIX"/>
    <property type="match status" value="1"/>
</dbReference>
<keyword evidence="3 7" id="KW-0847">Vitamin C</keyword>
<dbReference type="Gene3D" id="4.10.860.20">
    <property type="entry name" value="Rabenosyn, Rab binding domain"/>
    <property type="match status" value="1"/>
</dbReference>
<dbReference type="NCBIfam" id="NF003974">
    <property type="entry name" value="PRK05467.1-3"/>
    <property type="match status" value="1"/>
</dbReference>
<evidence type="ECO:0000313" key="9">
    <source>
        <dbReference type="EMBL" id="GAA4934963.1"/>
    </source>
</evidence>
<dbReference type="NCBIfam" id="NF003975">
    <property type="entry name" value="PRK05467.1-4"/>
    <property type="match status" value="1"/>
</dbReference>
<evidence type="ECO:0000256" key="7">
    <source>
        <dbReference type="HAMAP-Rule" id="MF_00657"/>
    </source>
</evidence>
<dbReference type="InterPro" id="IPR023550">
    <property type="entry name" value="PKHD_hydroxylase"/>
</dbReference>
<dbReference type="InterPro" id="IPR005123">
    <property type="entry name" value="Oxoglu/Fe-dep_dioxygenase_dom"/>
</dbReference>
<dbReference type="PANTHER" id="PTHR41536">
    <property type="entry name" value="PKHD-TYPE HYDROXYLASE YBIX"/>
    <property type="match status" value="1"/>
</dbReference>
<evidence type="ECO:0000256" key="1">
    <source>
        <dbReference type="ARBA" id="ARBA00001961"/>
    </source>
</evidence>
<dbReference type="GO" id="GO:0031418">
    <property type="term" value="F:L-ascorbic acid binding"/>
    <property type="evidence" value="ECO:0007669"/>
    <property type="project" value="UniProtKB-KW"/>
</dbReference>
<evidence type="ECO:0000256" key="6">
    <source>
        <dbReference type="ARBA" id="ARBA00023004"/>
    </source>
</evidence>
<keyword evidence="6 7" id="KW-0408">Iron</keyword>
<keyword evidence="4 7" id="KW-0223">Dioxygenase</keyword>
<evidence type="ECO:0000256" key="3">
    <source>
        <dbReference type="ARBA" id="ARBA00022896"/>
    </source>
</evidence>
<feature type="binding site" evidence="7">
    <location>
        <position position="98"/>
    </location>
    <ligand>
        <name>Fe cation</name>
        <dbReference type="ChEBI" id="CHEBI:24875"/>
    </ligand>
</feature>
<dbReference type="Proteomes" id="UP001409585">
    <property type="component" value="Unassembled WGS sequence"/>
</dbReference>
<comment type="cofactor">
    <cofactor evidence="7">
        <name>Fe(2+)</name>
        <dbReference type="ChEBI" id="CHEBI:29033"/>
    </cofactor>
    <text evidence="7">Binds 1 Fe(2+) ion per subunit.</text>
</comment>
<reference evidence="10" key="1">
    <citation type="journal article" date="2019" name="Int. J. Syst. Evol. Microbiol.">
        <title>The Global Catalogue of Microorganisms (GCM) 10K type strain sequencing project: providing services to taxonomists for standard genome sequencing and annotation.</title>
        <authorList>
            <consortium name="The Broad Institute Genomics Platform"/>
            <consortium name="The Broad Institute Genome Sequencing Center for Infectious Disease"/>
            <person name="Wu L."/>
            <person name="Ma J."/>
        </authorList>
    </citation>
    <scope>NUCLEOTIDE SEQUENCE [LARGE SCALE GENOMIC DNA]</scope>
    <source>
        <strain evidence="10">JCM 19134</strain>
    </source>
</reference>